<sequence>MTCLHNLSVKAGKNILLFDGVLSDGKTRRYVEGVPFTKLSIGNYGELSLHTVEGAIWIQSDVAKGAGDVWYELGKPAEVYEKYHKPFLWLANFAKFYIDFLDRPKHAKDDDERPVDVALRDFKSHFGTWIRKLHWEDVQFQKWLGEFGEDRIDFRQAVAAHCHFLWNQAWNTDKAGRLTKHSIWDEVMGLTTIKQAKGALVNDTIVTPLVYDCFHHIFGDKLQAIAPKTLSQLQPPDGTFSRGISPLSPSSSRPKLKEGELVVKPGDIVAVIKDVDTVWKGKSEYWYAYIQSVNKNSQKMNSTTLDVIWLYLPEDTILGQMRYPYENELFFSDNCNCGDAKLRLDEVVFKVEAAFFAGPEDEVTIGCDFFLRQRFSDAESNFTTLTKSDLACECRKPVVSAYEQVKKQYEIGDTVLVESYSVDDYSKDVLEPAQIIRYDEESQSVELRQLYRRGRDFNDKPDARPNELVYTDHLVLVQPKFIHRRCHIRFFPLTIKPTTPYDRDGTGDCFFIYVQRTPAGDLVPMSPPPEFHQGYDPETPLIDPSLPRLNGMDLFCGGGNFGRGIEEGGAVVNKWAVDLDIPALHTYRANLRDPDTQLYLGSVNNYLRDGLLGKFSSMIPPPGQVDFISAGSPCQGFSNANLDRDSERSLGNSSLVASVASFVDFYRPKFALLENVHGLAQDRTKKKDGKPYNVFSQLLCALVAIGYQCQQFTLDAWSFGSCQNRTRLFVSIASPGHRLPPRPPRSHEHPSTIRSKSLFEAPNGKKFGGRELYGPCTYPYVSSLERLGSLPKLGDNHPGVCIPYPDHRHSRIEGPRTRLLMTHIPKVRTCATLRRAIDAGRIPPSLDFYKETAQRAKDYARSWSRIFEDDLCRTVTTTITPQCAFTGQWMHWDEHRLLTVMEARRVQSFPDEEVLLGVAAKAFRIVGNSVDRAVALAWGLAIREAWLGRERGEKNAGEGVMWKRGFEKRVDEYRHLRESWRTETKTMGVEAQNEQGEDEDEPTVWIDAREVLDNPQEDLEKAELQEEQPVRVIEPASKSEMAAPTMSLSKELCNRVR</sequence>
<keyword evidence="5 8" id="KW-0949">S-adenosyl-L-methionine</keyword>
<evidence type="ECO:0000313" key="11">
    <source>
        <dbReference type="EMBL" id="RPB21508.1"/>
    </source>
</evidence>
<dbReference type="GO" id="GO:0003682">
    <property type="term" value="F:chromatin binding"/>
    <property type="evidence" value="ECO:0007669"/>
    <property type="project" value="InterPro"/>
</dbReference>
<evidence type="ECO:0000256" key="7">
    <source>
        <dbReference type="ARBA" id="ARBA00023242"/>
    </source>
</evidence>
<dbReference type="OrthoDB" id="5376140at2759"/>
<dbReference type="InterPro" id="IPR029063">
    <property type="entry name" value="SAM-dependent_MTases_sf"/>
</dbReference>
<dbReference type="Gene3D" id="3.40.50.150">
    <property type="entry name" value="Vaccinia Virus protein VP39"/>
    <property type="match status" value="1"/>
</dbReference>
<dbReference type="Gene3D" id="2.30.30.490">
    <property type="match status" value="2"/>
</dbReference>
<keyword evidence="4 8" id="KW-0808">Transferase</keyword>
<evidence type="ECO:0000256" key="4">
    <source>
        <dbReference type="ARBA" id="ARBA00022679"/>
    </source>
</evidence>
<comment type="similarity">
    <text evidence="8">Belongs to the class I-like SAM-binding methyltransferase superfamily. C5-methyltransferase family.</text>
</comment>
<evidence type="ECO:0000256" key="3">
    <source>
        <dbReference type="ARBA" id="ARBA00022603"/>
    </source>
</evidence>
<dbReference type="PANTHER" id="PTHR10629">
    <property type="entry name" value="CYTOSINE-SPECIFIC METHYLTRANSFERASE"/>
    <property type="match status" value="1"/>
</dbReference>
<proteinExistence type="inferred from homology"/>
<feature type="domain" description="BAH" evidence="10">
    <location>
        <begin position="261"/>
        <end position="386"/>
    </location>
</feature>
<dbReference type="Gene3D" id="3.90.120.10">
    <property type="entry name" value="DNA Methylase, subunit A, domain 2"/>
    <property type="match status" value="1"/>
</dbReference>
<evidence type="ECO:0000259" key="10">
    <source>
        <dbReference type="PROSITE" id="PS51038"/>
    </source>
</evidence>
<dbReference type="InterPro" id="IPR001525">
    <property type="entry name" value="C5_MeTfrase"/>
</dbReference>
<name>A0A3N4LIJ4_9PEZI</name>
<feature type="domain" description="BAH" evidence="10">
    <location>
        <begin position="407"/>
        <end position="527"/>
    </location>
</feature>
<protein>
    <recommendedName>
        <fullName evidence="2">DNA (cytosine-5-)-methyltransferase</fullName>
        <ecNumber evidence="2">2.1.1.37</ecNumber>
    </recommendedName>
</protein>
<reference evidence="11 12" key="1">
    <citation type="journal article" date="2018" name="Nat. Ecol. Evol.">
        <title>Pezizomycetes genomes reveal the molecular basis of ectomycorrhizal truffle lifestyle.</title>
        <authorList>
            <person name="Murat C."/>
            <person name="Payen T."/>
            <person name="Noel B."/>
            <person name="Kuo A."/>
            <person name="Morin E."/>
            <person name="Chen J."/>
            <person name="Kohler A."/>
            <person name="Krizsan K."/>
            <person name="Balestrini R."/>
            <person name="Da Silva C."/>
            <person name="Montanini B."/>
            <person name="Hainaut M."/>
            <person name="Levati E."/>
            <person name="Barry K.W."/>
            <person name="Belfiori B."/>
            <person name="Cichocki N."/>
            <person name="Clum A."/>
            <person name="Dockter R.B."/>
            <person name="Fauchery L."/>
            <person name="Guy J."/>
            <person name="Iotti M."/>
            <person name="Le Tacon F."/>
            <person name="Lindquist E.A."/>
            <person name="Lipzen A."/>
            <person name="Malagnac F."/>
            <person name="Mello A."/>
            <person name="Molinier V."/>
            <person name="Miyauchi S."/>
            <person name="Poulain J."/>
            <person name="Riccioni C."/>
            <person name="Rubini A."/>
            <person name="Sitrit Y."/>
            <person name="Splivallo R."/>
            <person name="Traeger S."/>
            <person name="Wang M."/>
            <person name="Zifcakova L."/>
            <person name="Wipf D."/>
            <person name="Zambonelli A."/>
            <person name="Paolocci F."/>
            <person name="Nowrousian M."/>
            <person name="Ottonello S."/>
            <person name="Baldrian P."/>
            <person name="Spatafora J.W."/>
            <person name="Henrissat B."/>
            <person name="Nagy L.G."/>
            <person name="Aury J.M."/>
            <person name="Wincker P."/>
            <person name="Grigoriev I.V."/>
            <person name="Bonfante P."/>
            <person name="Martin F.M."/>
        </authorList>
    </citation>
    <scope>NUCLEOTIDE SEQUENCE [LARGE SCALE GENOMIC DNA]</scope>
    <source>
        <strain evidence="11 12">ATCC MYA-4762</strain>
    </source>
</reference>
<dbReference type="SUPFAM" id="SSF53335">
    <property type="entry name" value="S-adenosyl-L-methionine-dependent methyltransferases"/>
    <property type="match status" value="1"/>
</dbReference>
<dbReference type="EMBL" id="ML121559">
    <property type="protein sequence ID" value="RPB21508.1"/>
    <property type="molecule type" value="Genomic_DNA"/>
</dbReference>
<dbReference type="PANTHER" id="PTHR10629:SF54">
    <property type="entry name" value="DNA METHYLTRANSFERASE DIM-2"/>
    <property type="match status" value="1"/>
</dbReference>
<dbReference type="CDD" id="cd04370">
    <property type="entry name" value="BAH"/>
    <property type="match status" value="1"/>
</dbReference>
<dbReference type="EC" id="2.1.1.37" evidence="2"/>
<dbReference type="InterPro" id="IPR050390">
    <property type="entry name" value="C5-Methyltransferase"/>
</dbReference>
<accession>A0A3N4LIJ4</accession>
<dbReference type="GO" id="GO:0044027">
    <property type="term" value="P:negative regulation of gene expression via chromosomal CpG island methylation"/>
    <property type="evidence" value="ECO:0007669"/>
    <property type="project" value="TreeGrafter"/>
</dbReference>
<dbReference type="STRING" id="1051890.A0A3N4LIJ4"/>
<dbReference type="GO" id="GO:0032259">
    <property type="term" value="P:methylation"/>
    <property type="evidence" value="ECO:0007669"/>
    <property type="project" value="UniProtKB-KW"/>
</dbReference>
<feature type="region of interest" description="Disordered" evidence="9">
    <location>
        <begin position="734"/>
        <end position="754"/>
    </location>
</feature>
<evidence type="ECO:0000256" key="6">
    <source>
        <dbReference type="ARBA" id="ARBA00023125"/>
    </source>
</evidence>
<dbReference type="Pfam" id="PF00145">
    <property type="entry name" value="DNA_methylase"/>
    <property type="match status" value="1"/>
</dbReference>
<gene>
    <name evidence="11" type="ORF">L211DRAFT_889653</name>
</gene>
<evidence type="ECO:0000256" key="2">
    <source>
        <dbReference type="ARBA" id="ARBA00011975"/>
    </source>
</evidence>
<keyword evidence="3 8" id="KW-0489">Methyltransferase</keyword>
<dbReference type="InParanoid" id="A0A3N4LIJ4"/>
<dbReference type="Proteomes" id="UP000267821">
    <property type="component" value="Unassembled WGS sequence"/>
</dbReference>
<dbReference type="GO" id="GO:0005634">
    <property type="term" value="C:nucleus"/>
    <property type="evidence" value="ECO:0007669"/>
    <property type="project" value="UniProtKB-SubCell"/>
</dbReference>
<dbReference type="PROSITE" id="PS51679">
    <property type="entry name" value="SAM_MT_C5"/>
    <property type="match status" value="1"/>
</dbReference>
<dbReference type="Pfam" id="PF25423">
    <property type="entry name" value="DUF7893"/>
    <property type="match status" value="1"/>
</dbReference>
<dbReference type="InterPro" id="IPR043151">
    <property type="entry name" value="BAH_sf"/>
</dbReference>
<keyword evidence="12" id="KW-1185">Reference proteome</keyword>
<feature type="region of interest" description="Disordered" evidence="9">
    <location>
        <begin position="1020"/>
        <end position="1057"/>
    </location>
</feature>
<dbReference type="InterPro" id="IPR018117">
    <property type="entry name" value="C5_DNA_meth_AS"/>
</dbReference>
<dbReference type="GO" id="GO:0003677">
    <property type="term" value="F:DNA binding"/>
    <property type="evidence" value="ECO:0007669"/>
    <property type="project" value="UniProtKB-KW"/>
</dbReference>
<dbReference type="PROSITE" id="PS51038">
    <property type="entry name" value="BAH"/>
    <property type="match status" value="2"/>
</dbReference>
<feature type="active site" evidence="8">
    <location>
        <position position="634"/>
    </location>
</feature>
<evidence type="ECO:0000256" key="8">
    <source>
        <dbReference type="PROSITE-ProRule" id="PRU01016"/>
    </source>
</evidence>
<keyword evidence="6" id="KW-0238">DNA-binding</keyword>
<evidence type="ECO:0000256" key="9">
    <source>
        <dbReference type="SAM" id="MobiDB-lite"/>
    </source>
</evidence>
<dbReference type="GO" id="GO:0003886">
    <property type="term" value="F:DNA (cytosine-5-)-methyltransferase activity"/>
    <property type="evidence" value="ECO:0007669"/>
    <property type="project" value="UniProtKB-EC"/>
</dbReference>
<dbReference type="InterPro" id="IPR001025">
    <property type="entry name" value="BAH_dom"/>
</dbReference>
<evidence type="ECO:0000256" key="5">
    <source>
        <dbReference type="ARBA" id="ARBA00022691"/>
    </source>
</evidence>
<dbReference type="AlphaFoldDB" id="A0A3N4LIJ4"/>
<organism evidence="11 12">
    <name type="scientific">Terfezia boudieri ATCC MYA-4762</name>
    <dbReference type="NCBI Taxonomy" id="1051890"/>
    <lineage>
        <taxon>Eukaryota</taxon>
        <taxon>Fungi</taxon>
        <taxon>Dikarya</taxon>
        <taxon>Ascomycota</taxon>
        <taxon>Pezizomycotina</taxon>
        <taxon>Pezizomycetes</taxon>
        <taxon>Pezizales</taxon>
        <taxon>Pezizaceae</taxon>
        <taxon>Terfezia</taxon>
    </lineage>
</organism>
<evidence type="ECO:0000256" key="1">
    <source>
        <dbReference type="ARBA" id="ARBA00004123"/>
    </source>
</evidence>
<evidence type="ECO:0000313" key="12">
    <source>
        <dbReference type="Proteomes" id="UP000267821"/>
    </source>
</evidence>
<dbReference type="InterPro" id="IPR057215">
    <property type="entry name" value="DUF7893"/>
</dbReference>
<dbReference type="PRINTS" id="PR00105">
    <property type="entry name" value="C5METTRFRASE"/>
</dbReference>
<comment type="subcellular location">
    <subcellularLocation>
        <location evidence="1">Nucleus</location>
    </subcellularLocation>
</comment>
<keyword evidence="7" id="KW-0539">Nucleus</keyword>
<dbReference type="PROSITE" id="PS00094">
    <property type="entry name" value="C5_MTASE_1"/>
    <property type="match status" value="1"/>
</dbReference>